<dbReference type="InterPro" id="IPR002347">
    <property type="entry name" value="SDR_fam"/>
</dbReference>
<name>A0A117MS59_CHLLI</name>
<evidence type="ECO:0000313" key="4">
    <source>
        <dbReference type="EMBL" id="KUL32847.1"/>
    </source>
</evidence>
<dbReference type="PRINTS" id="PR00080">
    <property type="entry name" value="SDRFAMILY"/>
</dbReference>
<dbReference type="AlphaFoldDB" id="A0A117MS59"/>
<sequence length="255" mass="26989">MEQKRLALITGGTSGIGMGVAKALAATCDLALAYAGNHDRAKAAAETLAGTESKVILFPRHLGGYHDASLLYQDVVSGFGKHPEILVNSAGRIRDGFFLQTDFSAHEQLIQEHLLVTMALSQLALKSMYGKRYGRIVNFSSISGTYAKRGQVNYAAVKAGIIGFTRTLALEVAHRGITVNALAPGLVRTPMTAGIVQYLENAGRKEIAKHIPAGFIGEPEDIGPLAAFLCSDHARYITGAIIPVDGGRSLGDTGI</sequence>
<protein>
    <recommendedName>
        <fullName evidence="3">Ketoreductase domain-containing protein</fullName>
    </recommendedName>
</protein>
<dbReference type="InterPro" id="IPR036291">
    <property type="entry name" value="NAD(P)-bd_dom_sf"/>
</dbReference>
<reference evidence="4 5" key="1">
    <citation type="submission" date="2015-10" db="EMBL/GenBank/DDBJ databases">
        <title>Draft Genome Sequence of Chlorobium limicola strain Frasassi Growing under Artificial Lighting in the Frasassi Cave System.</title>
        <authorList>
            <person name="Mansor M."/>
            <person name="Macalady J."/>
        </authorList>
    </citation>
    <scope>NUCLEOTIDE SEQUENCE [LARGE SCALE GENOMIC DNA]</scope>
    <source>
        <strain evidence="4 5">Frasassi</strain>
    </source>
</reference>
<comment type="similarity">
    <text evidence="1">Belongs to the short-chain dehydrogenases/reductases (SDR) family.</text>
</comment>
<evidence type="ECO:0000256" key="1">
    <source>
        <dbReference type="ARBA" id="ARBA00006484"/>
    </source>
</evidence>
<evidence type="ECO:0000256" key="2">
    <source>
        <dbReference type="ARBA" id="ARBA00023002"/>
    </source>
</evidence>
<dbReference type="InterPro" id="IPR057326">
    <property type="entry name" value="KR_dom"/>
</dbReference>
<accession>A0A117MS59</accession>
<dbReference type="SMART" id="SM00822">
    <property type="entry name" value="PKS_KR"/>
    <property type="match status" value="1"/>
</dbReference>
<dbReference type="InterPro" id="IPR050259">
    <property type="entry name" value="SDR"/>
</dbReference>
<dbReference type="EMBL" id="LMBR01000012">
    <property type="protein sequence ID" value="KUL32847.1"/>
    <property type="molecule type" value="Genomic_DNA"/>
</dbReference>
<comment type="caution">
    <text evidence="4">The sequence shown here is derived from an EMBL/GenBank/DDBJ whole genome shotgun (WGS) entry which is preliminary data.</text>
</comment>
<evidence type="ECO:0000259" key="3">
    <source>
        <dbReference type="SMART" id="SM00822"/>
    </source>
</evidence>
<feature type="domain" description="Ketoreductase" evidence="3">
    <location>
        <begin position="5"/>
        <end position="190"/>
    </location>
</feature>
<dbReference type="SUPFAM" id="SSF51735">
    <property type="entry name" value="NAD(P)-binding Rossmann-fold domains"/>
    <property type="match status" value="1"/>
</dbReference>
<dbReference type="PRINTS" id="PR00081">
    <property type="entry name" value="GDHRDH"/>
</dbReference>
<dbReference type="Gene3D" id="3.40.50.720">
    <property type="entry name" value="NAD(P)-binding Rossmann-like Domain"/>
    <property type="match status" value="1"/>
</dbReference>
<dbReference type="GO" id="GO:0016491">
    <property type="term" value="F:oxidoreductase activity"/>
    <property type="evidence" value="ECO:0007669"/>
    <property type="project" value="UniProtKB-KW"/>
</dbReference>
<dbReference type="FunFam" id="3.40.50.720:FF:000173">
    <property type="entry name" value="3-oxoacyl-[acyl-carrier protein] reductase"/>
    <property type="match status" value="1"/>
</dbReference>
<dbReference type="RefSeq" id="WP_059138237.1">
    <property type="nucleotide sequence ID" value="NZ_LMBR01000012.1"/>
</dbReference>
<organism evidence="4 5">
    <name type="scientific">Chlorobium limicola</name>
    <dbReference type="NCBI Taxonomy" id="1092"/>
    <lineage>
        <taxon>Bacteria</taxon>
        <taxon>Pseudomonadati</taxon>
        <taxon>Chlorobiota</taxon>
        <taxon>Chlorobiia</taxon>
        <taxon>Chlorobiales</taxon>
        <taxon>Chlorobiaceae</taxon>
        <taxon>Chlorobium/Pelodictyon group</taxon>
        <taxon>Chlorobium</taxon>
    </lineage>
</organism>
<dbReference type="OrthoDB" id="597477at2"/>
<keyword evidence="5" id="KW-1185">Reference proteome</keyword>
<evidence type="ECO:0000313" key="5">
    <source>
        <dbReference type="Proteomes" id="UP000053937"/>
    </source>
</evidence>
<gene>
    <name evidence="4" type="ORF">ASB62_01065</name>
</gene>
<dbReference type="Proteomes" id="UP000053937">
    <property type="component" value="Unassembled WGS sequence"/>
</dbReference>
<keyword evidence="2" id="KW-0560">Oxidoreductase</keyword>
<proteinExistence type="inferred from homology"/>
<dbReference type="PANTHER" id="PTHR42879">
    <property type="entry name" value="3-OXOACYL-(ACYL-CARRIER-PROTEIN) REDUCTASE"/>
    <property type="match status" value="1"/>
</dbReference>
<dbReference type="PANTHER" id="PTHR42879:SF2">
    <property type="entry name" value="3-OXOACYL-[ACYL-CARRIER-PROTEIN] REDUCTASE FABG"/>
    <property type="match status" value="1"/>
</dbReference>
<dbReference type="Pfam" id="PF13561">
    <property type="entry name" value="adh_short_C2"/>
    <property type="match status" value="1"/>
</dbReference>